<dbReference type="EMBL" id="JAAAHW010003354">
    <property type="protein sequence ID" value="KAF9984789.1"/>
    <property type="molecule type" value="Genomic_DNA"/>
</dbReference>
<keyword evidence="3" id="KW-1185">Reference proteome</keyword>
<feature type="region of interest" description="Disordered" evidence="1">
    <location>
        <begin position="314"/>
        <end position="355"/>
    </location>
</feature>
<evidence type="ECO:0000313" key="3">
    <source>
        <dbReference type="Proteomes" id="UP000749646"/>
    </source>
</evidence>
<protein>
    <submittedName>
        <fullName evidence="2">Uncharacterized protein</fullName>
    </submittedName>
</protein>
<feature type="compositionally biased region" description="Polar residues" evidence="1">
    <location>
        <begin position="154"/>
        <end position="177"/>
    </location>
</feature>
<gene>
    <name evidence="2" type="ORF">BGZ65_012629</name>
</gene>
<sequence>MPESLPSNSPIVGEHSVMGSPGVESCPYQQPQYSQDRYTNNSYTSLQRPPFPHRPASMTDDWYEILIDPYFSDLSSSSESSTFNSGRNSIDRTVINSDSRWEAQQQMDFDAHFSNIVRSTHRNVSSERPVIENYIENDDYQFLLAAVSSIRMSPSQSPVSSAHPDSSTEVDQESTTHGLYETQGDPAIGTLERQNDADIRSNPSSSAIDNIYDIRHIMIHDQRQHQDQIHQMPQTRSRQTHGNPEEATTTQGPADRSQEIFSHDALSTTAATVSTSTSRDMDQSLQELYLAEQQHYADPYMRAIFPPRPTISSSYSLPSTESTIMLSPPPSHPEYSATNGSSGASQSNNGPYTPYVTGRELVRQRLRQQEYRQDWDGVHRHSVSDSSDSELNRDDGLLVAGEGETGYWSVYGSTERSLSSFEQHRYQHYRREQQRAAVNQNQGHAAMQSDITSFSHAKSVFVTTTMDTFGFFTQNTCSVRRGGTPGLIGQSNGASCLNLMRIMKH</sequence>
<feature type="compositionally biased region" description="Polar residues" evidence="1">
    <location>
        <begin position="233"/>
        <end position="252"/>
    </location>
</feature>
<comment type="caution">
    <text evidence="2">The sequence shown here is derived from an EMBL/GenBank/DDBJ whole genome shotgun (WGS) entry which is preliminary data.</text>
</comment>
<proteinExistence type="predicted"/>
<evidence type="ECO:0000256" key="1">
    <source>
        <dbReference type="SAM" id="MobiDB-lite"/>
    </source>
</evidence>
<feature type="region of interest" description="Disordered" evidence="1">
    <location>
        <begin position="222"/>
        <end position="258"/>
    </location>
</feature>
<dbReference type="AlphaFoldDB" id="A0A9P6MA93"/>
<feature type="region of interest" description="Disordered" evidence="1">
    <location>
        <begin position="1"/>
        <end position="36"/>
    </location>
</feature>
<dbReference type="Proteomes" id="UP000749646">
    <property type="component" value="Unassembled WGS sequence"/>
</dbReference>
<dbReference type="OrthoDB" id="2526683at2759"/>
<feature type="region of interest" description="Disordered" evidence="1">
    <location>
        <begin position="154"/>
        <end position="206"/>
    </location>
</feature>
<organism evidence="2 3">
    <name type="scientific">Modicella reniformis</name>
    <dbReference type="NCBI Taxonomy" id="1440133"/>
    <lineage>
        <taxon>Eukaryota</taxon>
        <taxon>Fungi</taxon>
        <taxon>Fungi incertae sedis</taxon>
        <taxon>Mucoromycota</taxon>
        <taxon>Mortierellomycotina</taxon>
        <taxon>Mortierellomycetes</taxon>
        <taxon>Mortierellales</taxon>
        <taxon>Mortierellaceae</taxon>
        <taxon>Modicella</taxon>
    </lineage>
</organism>
<feature type="compositionally biased region" description="Low complexity" evidence="1">
    <location>
        <begin position="314"/>
        <end position="323"/>
    </location>
</feature>
<accession>A0A9P6MA93</accession>
<evidence type="ECO:0000313" key="2">
    <source>
        <dbReference type="EMBL" id="KAF9984789.1"/>
    </source>
</evidence>
<reference evidence="2" key="1">
    <citation type="journal article" date="2020" name="Fungal Divers.">
        <title>Resolving the Mortierellaceae phylogeny through synthesis of multi-gene phylogenetics and phylogenomics.</title>
        <authorList>
            <person name="Vandepol N."/>
            <person name="Liber J."/>
            <person name="Desiro A."/>
            <person name="Na H."/>
            <person name="Kennedy M."/>
            <person name="Barry K."/>
            <person name="Grigoriev I.V."/>
            <person name="Miller A.N."/>
            <person name="O'Donnell K."/>
            <person name="Stajich J.E."/>
            <person name="Bonito G."/>
        </authorList>
    </citation>
    <scope>NUCLEOTIDE SEQUENCE</scope>
    <source>
        <strain evidence="2">MES-2147</strain>
    </source>
</reference>
<feature type="compositionally biased region" description="Polar residues" evidence="1">
    <location>
        <begin position="27"/>
        <end position="36"/>
    </location>
</feature>
<name>A0A9P6MA93_9FUNG</name>
<feature type="compositionally biased region" description="Polar residues" evidence="1">
    <location>
        <begin position="1"/>
        <end position="10"/>
    </location>
</feature>
<feature type="compositionally biased region" description="Low complexity" evidence="1">
    <location>
        <begin position="336"/>
        <end position="350"/>
    </location>
</feature>